<dbReference type="InterPro" id="IPR001737">
    <property type="entry name" value="KsgA/Erm"/>
</dbReference>
<dbReference type="OrthoDB" id="74991at2759"/>
<feature type="binding site" evidence="8">
    <location>
        <position position="98"/>
    </location>
    <ligand>
        <name>S-adenosyl-L-methionine</name>
        <dbReference type="ChEBI" id="CHEBI:59789"/>
    </ligand>
</feature>
<dbReference type="Gene3D" id="3.40.50.150">
    <property type="entry name" value="Vaccinia Virus protein VP39"/>
    <property type="match status" value="1"/>
</dbReference>
<dbReference type="AlphaFoldDB" id="A0A059F552"/>
<feature type="binding site" evidence="8">
    <location>
        <position position="58"/>
    </location>
    <ligand>
        <name>S-adenosyl-L-methionine</name>
        <dbReference type="ChEBI" id="CHEBI:59789"/>
    </ligand>
</feature>
<evidence type="ECO:0000313" key="12">
    <source>
        <dbReference type="Proteomes" id="UP000030655"/>
    </source>
</evidence>
<feature type="binding site" evidence="8">
    <location>
        <position position="37"/>
    </location>
    <ligand>
        <name>S-adenosyl-L-methionine</name>
        <dbReference type="ChEBI" id="CHEBI:59789"/>
    </ligand>
</feature>
<dbReference type="InterPro" id="IPR011530">
    <property type="entry name" value="rRNA_adenine_dimethylase"/>
</dbReference>
<evidence type="ECO:0000256" key="4">
    <source>
        <dbReference type="ARBA" id="ARBA00022679"/>
    </source>
</evidence>
<dbReference type="PROSITE" id="PS51689">
    <property type="entry name" value="SAM_RNA_A_N6_MT"/>
    <property type="match status" value="1"/>
</dbReference>
<comment type="similarity">
    <text evidence="8 9">Belongs to the class I-like SAM-binding methyltransferase superfamily. rRNA adenine N(6)-methyltransferase family.</text>
</comment>
<proteinExistence type="inferred from homology"/>
<dbReference type="PANTHER" id="PTHR11727">
    <property type="entry name" value="DIMETHYLADENOSINE TRANSFERASE"/>
    <property type="match status" value="1"/>
</dbReference>
<dbReference type="STRING" id="1288291.A0A059F552"/>
<dbReference type="CDD" id="cd02440">
    <property type="entry name" value="AdoMet_MTases"/>
    <property type="match status" value="1"/>
</dbReference>
<dbReference type="InterPro" id="IPR020596">
    <property type="entry name" value="rRNA_Ade_Mease_Trfase_CS"/>
</dbReference>
<keyword evidence="4 8" id="KW-0808">Transferase</keyword>
<dbReference type="InterPro" id="IPR020598">
    <property type="entry name" value="rRNA_Ade_methylase_Trfase_N"/>
</dbReference>
<dbReference type="GO" id="GO:0052909">
    <property type="term" value="F:18S rRNA (adenine(1779)-N(6)/adenine(1780)-N(6))-dimethyltransferase activity"/>
    <property type="evidence" value="ECO:0007669"/>
    <property type="project" value="UniProtKB-EC"/>
</dbReference>
<dbReference type="SMART" id="SM00650">
    <property type="entry name" value="rADc"/>
    <property type="match status" value="1"/>
</dbReference>
<gene>
    <name evidence="11" type="ORF">H312_00260</name>
</gene>
<reference evidence="12" key="1">
    <citation type="submission" date="2013-02" db="EMBL/GenBank/DDBJ databases">
        <authorList>
            <consortium name="The Broad Institute Genome Sequencing Platform"/>
            <person name="Cuomo C."/>
            <person name="Becnel J."/>
            <person name="Sanscrainte N."/>
            <person name="Walker B."/>
            <person name="Young S.K."/>
            <person name="Zeng Q."/>
            <person name="Gargeya S."/>
            <person name="Fitzgerald M."/>
            <person name="Haas B."/>
            <person name="Abouelleil A."/>
            <person name="Alvarado L."/>
            <person name="Arachchi H.M."/>
            <person name="Berlin A.M."/>
            <person name="Chapman S.B."/>
            <person name="Dewar J."/>
            <person name="Goldberg J."/>
            <person name="Griggs A."/>
            <person name="Gujja S."/>
            <person name="Hansen M."/>
            <person name="Howarth C."/>
            <person name="Imamovic A."/>
            <person name="Larimer J."/>
            <person name="McCowan C."/>
            <person name="Murphy C."/>
            <person name="Neiman D."/>
            <person name="Pearson M."/>
            <person name="Priest M."/>
            <person name="Roberts A."/>
            <person name="Saif S."/>
            <person name="Shea T."/>
            <person name="Sisk P."/>
            <person name="Sykes S."/>
            <person name="Wortman J."/>
            <person name="Nusbaum C."/>
            <person name="Birren B."/>
        </authorList>
    </citation>
    <scope>NUCLEOTIDE SEQUENCE [LARGE SCALE GENOMIC DNA]</scope>
    <source>
        <strain evidence="12">PRA339</strain>
    </source>
</reference>
<protein>
    <recommendedName>
        <fullName evidence="9">rRNA adenine N(6)-methyltransferase</fullName>
        <ecNumber evidence="9">2.1.1.-</ecNumber>
    </recommendedName>
</protein>
<dbReference type="GO" id="GO:0003723">
    <property type="term" value="F:RNA binding"/>
    <property type="evidence" value="ECO:0007669"/>
    <property type="project" value="UniProtKB-UniRule"/>
</dbReference>
<dbReference type="PROSITE" id="PS01131">
    <property type="entry name" value="RRNA_A_DIMETH"/>
    <property type="match status" value="1"/>
</dbReference>
<keyword evidence="3 8" id="KW-0489">Methyltransferase</keyword>
<evidence type="ECO:0000256" key="6">
    <source>
        <dbReference type="ARBA" id="ARBA00022884"/>
    </source>
</evidence>
<evidence type="ECO:0000256" key="8">
    <source>
        <dbReference type="PROSITE-ProRule" id="PRU01026"/>
    </source>
</evidence>
<organism evidence="11 12">
    <name type="scientific">Anncaliia algerae PRA339</name>
    <dbReference type="NCBI Taxonomy" id="1288291"/>
    <lineage>
        <taxon>Eukaryota</taxon>
        <taxon>Fungi</taxon>
        <taxon>Fungi incertae sedis</taxon>
        <taxon>Microsporidia</taxon>
        <taxon>Tubulinosematoidea</taxon>
        <taxon>Tubulinosematidae</taxon>
        <taxon>Anncaliia</taxon>
    </lineage>
</organism>
<feature type="binding site" evidence="8">
    <location>
        <position position="83"/>
    </location>
    <ligand>
        <name>S-adenosyl-L-methionine</name>
        <dbReference type="ChEBI" id="CHEBI:59789"/>
    </ligand>
</feature>
<evidence type="ECO:0000256" key="2">
    <source>
        <dbReference type="ARBA" id="ARBA00022552"/>
    </source>
</evidence>
<dbReference type="Proteomes" id="UP000030655">
    <property type="component" value="Unassembled WGS sequence"/>
</dbReference>
<dbReference type="HOGENOM" id="CLU_041220_2_3_1"/>
<dbReference type="HAMAP" id="MF_00607">
    <property type="entry name" value="16SrRNA_methyltr_A"/>
    <property type="match status" value="1"/>
</dbReference>
<dbReference type="Pfam" id="PF00398">
    <property type="entry name" value="RrnaAD"/>
    <property type="match status" value="1"/>
</dbReference>
<reference evidence="11 12" key="2">
    <citation type="submission" date="2014-03" db="EMBL/GenBank/DDBJ databases">
        <title>The Genome Sequence of Anncaliia algerae insect isolate PRA339.</title>
        <authorList>
            <consortium name="The Broad Institute Genome Sequencing Platform"/>
            <consortium name="The Broad Institute Genome Sequencing Center for Infectious Disease"/>
            <person name="Cuomo C."/>
            <person name="Becnel J."/>
            <person name="Sanscrainte N."/>
            <person name="Walker B."/>
            <person name="Young S.K."/>
            <person name="Zeng Q."/>
            <person name="Gargeya S."/>
            <person name="Fitzgerald M."/>
            <person name="Haas B."/>
            <person name="Abouelleil A."/>
            <person name="Alvarado L."/>
            <person name="Arachchi H.M."/>
            <person name="Berlin A.M."/>
            <person name="Chapman S.B."/>
            <person name="Dewar J."/>
            <person name="Goldberg J."/>
            <person name="Griggs A."/>
            <person name="Gujja S."/>
            <person name="Hansen M."/>
            <person name="Howarth C."/>
            <person name="Imamovic A."/>
            <person name="Larimer J."/>
            <person name="McCowan C."/>
            <person name="Murphy C."/>
            <person name="Neiman D."/>
            <person name="Pearson M."/>
            <person name="Priest M."/>
            <person name="Roberts A."/>
            <person name="Saif S."/>
            <person name="Shea T."/>
            <person name="Sisk P."/>
            <person name="Sykes S."/>
            <person name="Wortman J."/>
            <person name="Nusbaum C."/>
            <person name="Birren B."/>
        </authorList>
    </citation>
    <scope>NUCLEOTIDE SEQUENCE [LARGE SCALE GENOMIC DNA]</scope>
    <source>
        <strain evidence="11 12">PRA339</strain>
    </source>
</reference>
<evidence type="ECO:0000256" key="3">
    <source>
        <dbReference type="ARBA" id="ARBA00022603"/>
    </source>
</evidence>
<dbReference type="EC" id="2.1.1.-" evidence="9"/>
<evidence type="ECO:0000313" key="11">
    <source>
        <dbReference type="EMBL" id="KCZ82237.1"/>
    </source>
</evidence>
<keyword evidence="12" id="KW-1185">Reference proteome</keyword>
<evidence type="ECO:0000256" key="7">
    <source>
        <dbReference type="ARBA" id="ARBA00049478"/>
    </source>
</evidence>
<dbReference type="InterPro" id="IPR029063">
    <property type="entry name" value="SAM-dependent_MTases_sf"/>
</dbReference>
<evidence type="ECO:0000259" key="10">
    <source>
        <dbReference type="SMART" id="SM00650"/>
    </source>
</evidence>
<comment type="function">
    <text evidence="1">Specifically dimethylates two adjacent adenosines in the loop of a conserved hairpin near the 3'-end of 18S rRNA in the 40S particle.</text>
</comment>
<accession>A0A059F552</accession>
<dbReference type="NCBIfam" id="TIGR00755">
    <property type="entry name" value="ksgA"/>
    <property type="match status" value="1"/>
</dbReference>
<dbReference type="SUPFAM" id="SSF53335">
    <property type="entry name" value="S-adenosyl-L-methionine-dependent methyltransferases"/>
    <property type="match status" value="1"/>
</dbReference>
<dbReference type="PANTHER" id="PTHR11727:SF7">
    <property type="entry name" value="DIMETHYLADENOSINE TRANSFERASE-RELATED"/>
    <property type="match status" value="1"/>
</dbReference>
<dbReference type="Gene3D" id="1.10.8.480">
    <property type="match status" value="1"/>
</dbReference>
<evidence type="ECO:0000256" key="1">
    <source>
        <dbReference type="ARBA" id="ARBA00002977"/>
    </source>
</evidence>
<keyword evidence="6 8" id="KW-0694">RNA-binding</keyword>
<name>A0A059F552_9MICR</name>
<sequence length="256" mass="29428">MKFNKSLGQHILKNPGVIDTIITKAKIKQTDTILEVGGGTGNLTVKILPHCKKLICIEKDPKMAAELMKRISNNKKFELILADVLKLDLPYFDLCITNLPYQISSPFLFKLLKSNFKCAFIMFQREFANRLVARPNSPDWCRLSVTVQLLSKVDIALNVSRNSFNPPPEVESSVVKIIPRKVEDFDLDSFNNFVKKCFLRKNKTLKSIFKDKTNNLIGPLIDKFVLKHKVERPLKMDVEDFLELFLAFKKNKIEIK</sequence>
<evidence type="ECO:0000256" key="5">
    <source>
        <dbReference type="ARBA" id="ARBA00022691"/>
    </source>
</evidence>
<evidence type="ECO:0000256" key="9">
    <source>
        <dbReference type="RuleBase" id="RU362106"/>
    </source>
</evidence>
<dbReference type="EMBL" id="KK365131">
    <property type="protein sequence ID" value="KCZ82237.1"/>
    <property type="molecule type" value="Genomic_DNA"/>
</dbReference>
<keyword evidence="2 9" id="KW-0698">rRNA processing</keyword>
<keyword evidence="5 8" id="KW-0949">S-adenosyl-L-methionine</keyword>
<dbReference type="VEuPathDB" id="MicrosporidiaDB:H312_00260"/>
<feature type="binding site" evidence="8">
    <location>
        <position position="12"/>
    </location>
    <ligand>
        <name>S-adenosyl-L-methionine</name>
        <dbReference type="ChEBI" id="CHEBI:59789"/>
    </ligand>
</feature>
<feature type="domain" description="Ribosomal RNA adenine methylase transferase N-terminal" evidence="10">
    <location>
        <begin position="17"/>
        <end position="181"/>
    </location>
</feature>
<comment type="catalytic activity">
    <reaction evidence="7">
        <text>adenosine(1779)/adenosine(1780) in 18S rRNA + 4 S-adenosyl-L-methionine = N(6)-dimethyladenosine(1779)/N(6)-dimethyladenosine(1780) in 18S rRNA + 4 S-adenosyl-L-homocysteine + 4 H(+)</text>
        <dbReference type="Rhea" id="RHEA:42780"/>
        <dbReference type="Rhea" id="RHEA-COMP:10234"/>
        <dbReference type="Rhea" id="RHEA-COMP:10236"/>
        <dbReference type="ChEBI" id="CHEBI:15378"/>
        <dbReference type="ChEBI" id="CHEBI:57856"/>
        <dbReference type="ChEBI" id="CHEBI:59789"/>
        <dbReference type="ChEBI" id="CHEBI:74411"/>
        <dbReference type="ChEBI" id="CHEBI:74493"/>
        <dbReference type="EC" id="2.1.1.183"/>
    </reaction>
</comment>
<feature type="binding site" evidence="8">
    <location>
        <position position="10"/>
    </location>
    <ligand>
        <name>S-adenosyl-L-methionine</name>
        <dbReference type="ChEBI" id="CHEBI:59789"/>
    </ligand>
</feature>